<dbReference type="EMBL" id="SOSA01000273">
    <property type="protein sequence ID" value="THC93301.1"/>
    <property type="molecule type" value="Genomic_DNA"/>
</dbReference>
<proteinExistence type="predicted"/>
<protein>
    <submittedName>
        <fullName evidence="1">Uncharacterized protein</fullName>
    </submittedName>
</protein>
<name>A0A4S3JJ60_9EURO</name>
<evidence type="ECO:0000313" key="2">
    <source>
        <dbReference type="Proteomes" id="UP000308092"/>
    </source>
</evidence>
<dbReference type="AlphaFoldDB" id="A0A4S3JJ60"/>
<gene>
    <name evidence="1" type="ORF">EYZ11_007226</name>
</gene>
<reference evidence="1 2" key="1">
    <citation type="submission" date="2019-03" db="EMBL/GenBank/DDBJ databases">
        <title>The genome sequence of a newly discovered highly antifungal drug resistant Aspergillus species, Aspergillus tanneri NIH 1004.</title>
        <authorList>
            <person name="Mounaud S."/>
            <person name="Singh I."/>
            <person name="Joardar V."/>
            <person name="Pakala S."/>
            <person name="Pakala S."/>
            <person name="Venepally P."/>
            <person name="Hoover J."/>
            <person name="Nierman W."/>
            <person name="Chung J."/>
            <person name="Losada L."/>
        </authorList>
    </citation>
    <scope>NUCLEOTIDE SEQUENCE [LARGE SCALE GENOMIC DNA]</scope>
    <source>
        <strain evidence="1 2">NIH1004</strain>
    </source>
</reference>
<accession>A0A4S3JJ60</accession>
<sequence>MVSAYVDNFQWPPFFQVYVKAVGDTGVNVGAFVLGIVKKPEITLSGRTVQGTLGFNTMDEMMLNLAECIGTEIAYTKVDMDSYVPWLGKRIEPDIAIFGNDWGTWLDAFGERQLLDYSQGHWLGCRY</sequence>
<evidence type="ECO:0000313" key="1">
    <source>
        <dbReference type="EMBL" id="THC93301.1"/>
    </source>
</evidence>
<organism evidence="1 2">
    <name type="scientific">Aspergillus tanneri</name>
    <dbReference type="NCBI Taxonomy" id="1220188"/>
    <lineage>
        <taxon>Eukaryota</taxon>
        <taxon>Fungi</taxon>
        <taxon>Dikarya</taxon>
        <taxon>Ascomycota</taxon>
        <taxon>Pezizomycotina</taxon>
        <taxon>Eurotiomycetes</taxon>
        <taxon>Eurotiomycetidae</taxon>
        <taxon>Eurotiales</taxon>
        <taxon>Aspergillaceae</taxon>
        <taxon>Aspergillus</taxon>
        <taxon>Aspergillus subgen. Circumdati</taxon>
    </lineage>
</organism>
<keyword evidence="2" id="KW-1185">Reference proteome</keyword>
<dbReference type="VEuPathDB" id="FungiDB:EYZ11_007226"/>
<dbReference type="Proteomes" id="UP000308092">
    <property type="component" value="Unassembled WGS sequence"/>
</dbReference>
<comment type="caution">
    <text evidence="1">The sequence shown here is derived from an EMBL/GenBank/DDBJ whole genome shotgun (WGS) entry which is preliminary data.</text>
</comment>